<comment type="similarity">
    <text evidence="3">Belongs to the alpha-ketoglutarate dehydrogenase component 4 family.</text>
</comment>
<evidence type="ECO:0000256" key="1">
    <source>
        <dbReference type="ARBA" id="ARBA00004173"/>
    </source>
</evidence>
<name>A0A9P5S5Q1_9FUNG</name>
<dbReference type="Pfam" id="PF10937">
    <property type="entry name" value="Kgd4-YMR31"/>
    <property type="match status" value="1"/>
</dbReference>
<gene>
    <name evidence="5" type="ORF">BG015_002365</name>
</gene>
<evidence type="ECO:0000256" key="3">
    <source>
        <dbReference type="ARBA" id="ARBA00043970"/>
    </source>
</evidence>
<comment type="subcellular location">
    <subcellularLocation>
        <location evidence="1">Mitochondrion</location>
    </subcellularLocation>
</comment>
<protein>
    <submittedName>
        <fullName evidence="5">Uncharacterized protein</fullName>
    </submittedName>
</protein>
<keyword evidence="6" id="KW-1185">Reference proteome</keyword>
<sequence>MLPTTIRLAVIAHARTPLIRFLGSRKASPNAHHEAGRHPAAPKDAEYLFKAGTPLSPSSPLKTSAKQPSDVTTTPGPHGATRYTLDFAELPSRYRHPVLTEAEIEAVEMSFKKSV</sequence>
<organism evidence="5 6">
    <name type="scientific">Linnemannia schmuckeri</name>
    <dbReference type="NCBI Taxonomy" id="64567"/>
    <lineage>
        <taxon>Eukaryota</taxon>
        <taxon>Fungi</taxon>
        <taxon>Fungi incertae sedis</taxon>
        <taxon>Mucoromycota</taxon>
        <taxon>Mortierellomycotina</taxon>
        <taxon>Mortierellomycetes</taxon>
        <taxon>Mortierellales</taxon>
        <taxon>Mortierellaceae</taxon>
        <taxon>Linnemannia</taxon>
    </lineage>
</organism>
<dbReference type="AlphaFoldDB" id="A0A9P5S5Q1"/>
<dbReference type="Proteomes" id="UP000748756">
    <property type="component" value="Unassembled WGS sequence"/>
</dbReference>
<dbReference type="EMBL" id="JAAAUQ010000147">
    <property type="protein sequence ID" value="KAF9153885.1"/>
    <property type="molecule type" value="Genomic_DNA"/>
</dbReference>
<feature type="region of interest" description="Disordered" evidence="4">
    <location>
        <begin position="24"/>
        <end position="83"/>
    </location>
</feature>
<evidence type="ECO:0000313" key="5">
    <source>
        <dbReference type="EMBL" id="KAF9153885.1"/>
    </source>
</evidence>
<evidence type="ECO:0000313" key="6">
    <source>
        <dbReference type="Proteomes" id="UP000748756"/>
    </source>
</evidence>
<feature type="compositionally biased region" description="Basic and acidic residues" evidence="4">
    <location>
        <begin position="31"/>
        <end position="47"/>
    </location>
</feature>
<dbReference type="GO" id="GO:0005739">
    <property type="term" value="C:mitochondrion"/>
    <property type="evidence" value="ECO:0007669"/>
    <property type="project" value="UniProtKB-SubCell"/>
</dbReference>
<evidence type="ECO:0000256" key="4">
    <source>
        <dbReference type="SAM" id="MobiDB-lite"/>
    </source>
</evidence>
<proteinExistence type="inferred from homology"/>
<feature type="compositionally biased region" description="Polar residues" evidence="4">
    <location>
        <begin position="62"/>
        <end position="75"/>
    </location>
</feature>
<reference evidence="5" key="1">
    <citation type="journal article" date="2020" name="Fungal Divers.">
        <title>Resolving the Mortierellaceae phylogeny through synthesis of multi-gene phylogenetics and phylogenomics.</title>
        <authorList>
            <person name="Vandepol N."/>
            <person name="Liber J."/>
            <person name="Desiro A."/>
            <person name="Na H."/>
            <person name="Kennedy M."/>
            <person name="Barry K."/>
            <person name="Grigoriev I.V."/>
            <person name="Miller A.N."/>
            <person name="O'Donnell K."/>
            <person name="Stajich J.E."/>
            <person name="Bonito G."/>
        </authorList>
    </citation>
    <scope>NUCLEOTIDE SEQUENCE</scope>
    <source>
        <strain evidence="5">NRRL 6426</strain>
    </source>
</reference>
<dbReference type="InterPro" id="IPR020373">
    <property type="entry name" value="Kgd4/YMR-31"/>
</dbReference>
<accession>A0A9P5S5Q1</accession>
<dbReference type="OrthoDB" id="2116030at2759"/>
<keyword evidence="2" id="KW-0496">Mitochondrion</keyword>
<evidence type="ECO:0000256" key="2">
    <source>
        <dbReference type="ARBA" id="ARBA00023128"/>
    </source>
</evidence>
<dbReference type="GO" id="GO:0006103">
    <property type="term" value="P:2-oxoglutarate metabolic process"/>
    <property type="evidence" value="ECO:0007669"/>
    <property type="project" value="InterPro"/>
</dbReference>
<comment type="caution">
    <text evidence="5">The sequence shown here is derived from an EMBL/GenBank/DDBJ whole genome shotgun (WGS) entry which is preliminary data.</text>
</comment>